<dbReference type="Gene3D" id="3.30.930.20">
    <property type="entry name" value="Protein of unknown function DUF1054"/>
    <property type="match status" value="1"/>
</dbReference>
<dbReference type="OrthoDB" id="9812818at2"/>
<dbReference type="STRING" id="1335616.WDC_0148"/>
<dbReference type="InterPro" id="IPR009403">
    <property type="entry name" value="UPF0637"/>
</dbReference>
<dbReference type="Pfam" id="PF06335">
    <property type="entry name" value="DUF1054"/>
    <property type="match status" value="1"/>
</dbReference>
<dbReference type="PIRSF" id="PIRSF021332">
    <property type="entry name" value="DUF1054"/>
    <property type="match status" value="1"/>
</dbReference>
<name>A0A0D1A950_9LACO</name>
<keyword evidence="2" id="KW-1185">Reference proteome</keyword>
<dbReference type="RefSeq" id="WP_044009889.1">
    <property type="nucleotide sequence ID" value="NZ_AWTT01000002.1"/>
</dbReference>
<gene>
    <name evidence="1" type="ORF">WDC_0148</name>
</gene>
<protein>
    <submittedName>
        <fullName evidence="1">Uncharacterized protein</fullName>
    </submittedName>
</protein>
<dbReference type="InterPro" id="IPR053707">
    <property type="entry name" value="UPF0637_domain_sf"/>
</dbReference>
<dbReference type="PATRIC" id="fig|1335616.4.peg.148"/>
<evidence type="ECO:0000313" key="2">
    <source>
        <dbReference type="Proteomes" id="UP000032279"/>
    </source>
</evidence>
<sequence>MFSQADFDVFLEPTLTGRMAQVRAVIDPQFEQLAANLQPFFSQQKIEIYPHIAKHLRRTVNPPINTWIAFGPNKRGYKKDPHFEIGFWADRMFIWLALLGESKIDAQISSRLLANQQALNELTGDYYVCQDHTQTKIEAASAKTIEMAISGYQRGKKDEFLIGQVWAKDDRFFQNSTAIQIKSIEAVISGLLAIYQKLVQ</sequence>
<evidence type="ECO:0000313" key="1">
    <source>
        <dbReference type="EMBL" id="KIS04217.1"/>
    </source>
</evidence>
<dbReference type="AlphaFoldDB" id="A0A0D1A950"/>
<dbReference type="EMBL" id="AWTT01000002">
    <property type="protein sequence ID" value="KIS04217.1"/>
    <property type="molecule type" value="Genomic_DNA"/>
</dbReference>
<reference evidence="1 2" key="1">
    <citation type="submission" date="2013-08" db="EMBL/GenBank/DDBJ databases">
        <title>Lactobacillus wasatchii sp. WDC04, a late gas producing bacteria isolated from aged chedder cheese.</title>
        <authorList>
            <person name="Oberg C.J."/>
            <person name="Culumber M."/>
            <person name="McMahon D.J."/>
            <person name="Broadbent J.R."/>
            <person name="Oberg T.S."/>
            <person name="Ortaki F."/>
        </authorList>
    </citation>
    <scope>NUCLEOTIDE SEQUENCE [LARGE SCALE GENOMIC DNA]</scope>
    <source>
        <strain evidence="1 2">WDC04</strain>
    </source>
</reference>
<accession>A0A0D1A950</accession>
<proteinExistence type="predicted"/>
<comment type="caution">
    <text evidence="1">The sequence shown here is derived from an EMBL/GenBank/DDBJ whole genome shotgun (WGS) entry which is preliminary data.</text>
</comment>
<dbReference type="Proteomes" id="UP000032279">
    <property type="component" value="Unassembled WGS sequence"/>
</dbReference>
<dbReference type="SUPFAM" id="SSF142913">
    <property type="entry name" value="YktB/PF0168-like"/>
    <property type="match status" value="1"/>
</dbReference>
<organism evidence="1 2">
    <name type="scientific">Paucilactobacillus wasatchensis</name>
    <dbReference type="NCBI Taxonomy" id="1335616"/>
    <lineage>
        <taxon>Bacteria</taxon>
        <taxon>Bacillati</taxon>
        <taxon>Bacillota</taxon>
        <taxon>Bacilli</taxon>
        <taxon>Lactobacillales</taxon>
        <taxon>Lactobacillaceae</taxon>
        <taxon>Paucilactobacillus</taxon>
    </lineage>
</organism>